<protein>
    <recommendedName>
        <fullName evidence="8">Peroxidase</fullName>
    </recommendedName>
</protein>
<evidence type="ECO:0000256" key="2">
    <source>
        <dbReference type="ARBA" id="ARBA00022559"/>
    </source>
</evidence>
<evidence type="ECO:0000256" key="1">
    <source>
        <dbReference type="ARBA" id="ARBA00001970"/>
    </source>
</evidence>
<dbReference type="PROSITE" id="PS51404">
    <property type="entry name" value="DYP_PEROXIDASE"/>
    <property type="match status" value="1"/>
</dbReference>
<keyword evidence="3" id="KW-0479">Metal-binding</keyword>
<keyword evidence="5" id="KW-0408">Iron</keyword>
<comment type="cofactor">
    <cofactor evidence="1">
        <name>heme b</name>
        <dbReference type="ChEBI" id="CHEBI:60344"/>
    </cofactor>
</comment>
<evidence type="ECO:0000256" key="5">
    <source>
        <dbReference type="ARBA" id="ARBA00023004"/>
    </source>
</evidence>
<keyword evidence="7" id="KW-1185">Reference proteome</keyword>
<proteinExistence type="predicted"/>
<evidence type="ECO:0000256" key="4">
    <source>
        <dbReference type="ARBA" id="ARBA00023002"/>
    </source>
</evidence>
<dbReference type="InterPro" id="IPR006314">
    <property type="entry name" value="Dyp_peroxidase"/>
</dbReference>
<dbReference type="InterPro" id="IPR011008">
    <property type="entry name" value="Dimeric_a/b-barrel"/>
</dbReference>
<organism evidence="6 7">
    <name type="scientific">Citrobacter tructae</name>
    <dbReference type="NCBI Taxonomy" id="2562449"/>
    <lineage>
        <taxon>Bacteria</taxon>
        <taxon>Pseudomonadati</taxon>
        <taxon>Pseudomonadota</taxon>
        <taxon>Gammaproteobacteria</taxon>
        <taxon>Enterobacterales</taxon>
        <taxon>Enterobacteriaceae</taxon>
        <taxon>Citrobacter</taxon>
    </lineage>
</organism>
<dbReference type="PANTHER" id="PTHR30521">
    <property type="entry name" value="DEFERROCHELATASE/PEROXIDASE"/>
    <property type="match status" value="1"/>
</dbReference>
<evidence type="ECO:0000313" key="6">
    <source>
        <dbReference type="EMBL" id="QBX80094.1"/>
    </source>
</evidence>
<name>A0ABX5T486_9ENTR</name>
<reference evidence="6 7" key="1">
    <citation type="submission" date="2019-03" db="EMBL/GenBank/DDBJ databases">
        <title>Complete genome sequence of Citrobacter sp. SNU WT2 isolated from diseased rainbow trout.</title>
        <authorList>
            <person name="Oh W.T."/>
            <person name="Park S.C."/>
        </authorList>
    </citation>
    <scope>NUCLEOTIDE SEQUENCE [LARGE SCALE GENOMIC DNA]</scope>
    <source>
        <strain evidence="6 7">SNU WT2</strain>
    </source>
</reference>
<gene>
    <name evidence="6" type="ORF">E4Z61_06875</name>
</gene>
<dbReference type="PANTHER" id="PTHR30521:SF5">
    <property type="entry name" value="BLR4509 PROTEIN"/>
    <property type="match status" value="1"/>
</dbReference>
<dbReference type="RefSeq" id="WP_135322114.1">
    <property type="nucleotide sequence ID" value="NZ_CP038469.1"/>
</dbReference>
<dbReference type="SUPFAM" id="SSF54909">
    <property type="entry name" value="Dimeric alpha+beta barrel"/>
    <property type="match status" value="1"/>
</dbReference>
<evidence type="ECO:0000256" key="3">
    <source>
        <dbReference type="ARBA" id="ARBA00022723"/>
    </source>
</evidence>
<evidence type="ECO:0008006" key="8">
    <source>
        <dbReference type="Google" id="ProtNLM"/>
    </source>
</evidence>
<keyword evidence="4" id="KW-0560">Oxidoreductase</keyword>
<sequence length="456" mass="51317">MPITDLADIQGLIHHGYVYPKSRHLLFEIGNREAGKRLLKYLSPLVTHAKVSLVEKPASLLNIGITYGGLEALGVNLRFLKWFPPEFREEPDKIAMGDFDSSDPTNWWNGRFKTQQVHLIVHLYAQSPEALDQLTIGVRSAAVGNRELLPTREGRAIDGEWLDNIPGKLHFGYRDGFSQPTVRWDDAPLQKGEVDYRHFILGYATDEIQSAPTVLTSYPDSTRATELVRNGTYSVFRWLYQDVAQFNRFLSAEGLRAFPTLPPKNAEELLAAKLMGRWRDGTPLVISPDAPNAELSSSNNFDYSNDLYGHQCPFSAHIRVTNPRDQALNHRSMVEGGVPRVIRRGTPYGSPLTGTEDDYDERGLVGMFLCASIQRQFYKLTAWMKVNNFSPIFPDLHAQDPLANRRTPDASIQFMIPTEVGNQSVVLKDFVTTKGTAFFLIPSVKTLYALANGQYQ</sequence>
<accession>A0ABX5T486</accession>
<dbReference type="Proteomes" id="UP000296284">
    <property type="component" value="Chromosome"/>
</dbReference>
<dbReference type="EMBL" id="CP038469">
    <property type="protein sequence ID" value="QBX80094.1"/>
    <property type="molecule type" value="Genomic_DNA"/>
</dbReference>
<evidence type="ECO:0000313" key="7">
    <source>
        <dbReference type="Proteomes" id="UP000296284"/>
    </source>
</evidence>
<keyword evidence="2" id="KW-0575">Peroxidase</keyword>